<protein>
    <submittedName>
        <fullName evidence="1">Uncharacterized protein</fullName>
    </submittedName>
</protein>
<gene>
    <name evidence="1" type="ORF">CCHLO57077_00014474</name>
</gene>
<accession>A0AA35MIM3</accession>
<sequence length="662" mass="66475">MLFSQYEHSLPTSSGNVFLLGRVVHPGPDRATHSGGSGSGLVGLPVLGTLARHGPPLGLVEEAGDVVLVVRPRREAHPADLGRLELGPADVAPVAVWVLVRFPGPRGGDDLAAELVGAVDGALDGGPLLAEGEALAHDHVGGADEPEGSADVVAGVRGEEELEPFPVEVCIGEAEAVGVGGVDGWVGEEPPDALEVADEDLAPGALEGEVGEGLCGHVGGVAGGEVVVDPARVVVVLYVLALDVGLEGHALGGAVLARGGLEAGGDDEVDGVLRADEVVELEGEGLAEGLAPHVLGEVGEVLAVLLEGLDDEVVGGGGGAGVCGDAKGALGEGLGPAPDAEFHGAQLDVVIVHHHVAEGSCAGTDNVRGESLDGEGFIEPAGGIPVWNDIFHDELLLALLFFDDAGARGAVGQLTAVLGYGFGETDGGAGGGAGDALDDEMAEGAAALASSEAGGGGGGGLNELDPLAVEHVQLALGGGVLVLLQEQIGHNVRVGLDAEEAVVEVEHDHLLEQRLIRELVRLGPWGRPSVCVRHDVEDFAVRRGVADVDDTASLILPVGVDDLVEASEDVFGEVVAASGFELVDEGADEVNVGGEVLELDVGLVSVVPVAHDGHADLCLLQKGAVDVFHDVLDLLLGGINVGVHGAGGVNEEQQVGGAGFLE</sequence>
<organism evidence="1 2">
    <name type="scientific">Clonostachys chloroleuca</name>
    <dbReference type="NCBI Taxonomy" id="1926264"/>
    <lineage>
        <taxon>Eukaryota</taxon>
        <taxon>Fungi</taxon>
        <taxon>Dikarya</taxon>
        <taxon>Ascomycota</taxon>
        <taxon>Pezizomycotina</taxon>
        <taxon>Sordariomycetes</taxon>
        <taxon>Hypocreomycetidae</taxon>
        <taxon>Hypocreales</taxon>
        <taxon>Bionectriaceae</taxon>
        <taxon>Clonostachys</taxon>
    </lineage>
</organism>
<dbReference type="EMBL" id="CABFNP030001291">
    <property type="protein sequence ID" value="CAI6097355.1"/>
    <property type="molecule type" value="Genomic_DNA"/>
</dbReference>
<dbReference type="Proteomes" id="UP001160390">
    <property type="component" value="Unassembled WGS sequence"/>
</dbReference>
<comment type="caution">
    <text evidence="1">The sequence shown here is derived from an EMBL/GenBank/DDBJ whole genome shotgun (WGS) entry which is preliminary data.</text>
</comment>
<keyword evidence="2" id="KW-1185">Reference proteome</keyword>
<evidence type="ECO:0000313" key="1">
    <source>
        <dbReference type="EMBL" id="CAI6097355.1"/>
    </source>
</evidence>
<proteinExistence type="predicted"/>
<reference evidence="1" key="1">
    <citation type="submission" date="2023-01" db="EMBL/GenBank/DDBJ databases">
        <authorList>
            <person name="Piombo E."/>
        </authorList>
    </citation>
    <scope>NUCLEOTIDE SEQUENCE</scope>
</reference>
<name>A0AA35MIM3_9HYPO</name>
<evidence type="ECO:0000313" key="2">
    <source>
        <dbReference type="Proteomes" id="UP001160390"/>
    </source>
</evidence>
<dbReference type="AlphaFoldDB" id="A0AA35MIM3"/>